<reference evidence="5" key="1">
    <citation type="submission" date="2019-08" db="EMBL/GenBank/DDBJ databases">
        <authorList>
            <person name="Kucharzyk K."/>
            <person name="Murdoch R.W."/>
            <person name="Higgins S."/>
            <person name="Loffler F."/>
        </authorList>
    </citation>
    <scope>NUCLEOTIDE SEQUENCE</scope>
</reference>
<dbReference type="InterPro" id="IPR051798">
    <property type="entry name" value="Class-II_PLP-Dep_Aminotrans"/>
</dbReference>
<dbReference type="InterPro" id="IPR015422">
    <property type="entry name" value="PyrdxlP-dep_Trfase_small"/>
</dbReference>
<organism evidence="5">
    <name type="scientific">bioreactor metagenome</name>
    <dbReference type="NCBI Taxonomy" id="1076179"/>
    <lineage>
        <taxon>unclassified sequences</taxon>
        <taxon>metagenomes</taxon>
        <taxon>ecological metagenomes</taxon>
    </lineage>
</organism>
<evidence type="ECO:0000256" key="1">
    <source>
        <dbReference type="ARBA" id="ARBA00001933"/>
    </source>
</evidence>
<dbReference type="PANTHER" id="PTHR43525:SF1">
    <property type="entry name" value="PROTEIN MALY"/>
    <property type="match status" value="1"/>
</dbReference>
<gene>
    <name evidence="5" type="ORF">SDC9_182721</name>
</gene>
<dbReference type="InterPro" id="IPR015424">
    <property type="entry name" value="PyrdxlP-dep_Trfase"/>
</dbReference>
<accession>A0A645HGH6</accession>
<evidence type="ECO:0000313" key="5">
    <source>
        <dbReference type="EMBL" id="MPN35224.1"/>
    </source>
</evidence>
<protein>
    <recommendedName>
        <fullName evidence="4">Aminotransferase class I/classII large domain-containing protein</fullName>
    </recommendedName>
</protein>
<evidence type="ECO:0000259" key="4">
    <source>
        <dbReference type="Pfam" id="PF00155"/>
    </source>
</evidence>
<keyword evidence="3" id="KW-0456">Lyase</keyword>
<name>A0A645HGH6_9ZZZZ</name>
<dbReference type="PANTHER" id="PTHR43525">
    <property type="entry name" value="PROTEIN MALY"/>
    <property type="match status" value="1"/>
</dbReference>
<dbReference type="GO" id="GO:0030170">
    <property type="term" value="F:pyridoxal phosphate binding"/>
    <property type="evidence" value="ECO:0007669"/>
    <property type="project" value="InterPro"/>
</dbReference>
<evidence type="ECO:0000256" key="2">
    <source>
        <dbReference type="ARBA" id="ARBA00022898"/>
    </source>
</evidence>
<dbReference type="EMBL" id="VSSQ01088671">
    <property type="protein sequence ID" value="MPN35224.1"/>
    <property type="molecule type" value="Genomic_DNA"/>
</dbReference>
<dbReference type="AlphaFoldDB" id="A0A645HGH6"/>
<keyword evidence="2" id="KW-0663">Pyridoxal phosphate</keyword>
<dbReference type="Pfam" id="PF00155">
    <property type="entry name" value="Aminotran_1_2"/>
    <property type="match status" value="1"/>
</dbReference>
<dbReference type="GO" id="GO:0016829">
    <property type="term" value="F:lyase activity"/>
    <property type="evidence" value="ECO:0007669"/>
    <property type="project" value="UniProtKB-KW"/>
</dbReference>
<dbReference type="InterPro" id="IPR004839">
    <property type="entry name" value="Aminotransferase_I/II_large"/>
</dbReference>
<comment type="caution">
    <text evidence="5">The sequence shown here is derived from an EMBL/GenBank/DDBJ whole genome shotgun (WGS) entry which is preliminary data.</text>
</comment>
<evidence type="ECO:0000256" key="3">
    <source>
        <dbReference type="ARBA" id="ARBA00023239"/>
    </source>
</evidence>
<dbReference type="SUPFAM" id="SSF53383">
    <property type="entry name" value="PLP-dependent transferases"/>
    <property type="match status" value="1"/>
</dbReference>
<dbReference type="Gene3D" id="3.90.1150.10">
    <property type="entry name" value="Aspartate Aminotransferase, domain 1"/>
    <property type="match status" value="1"/>
</dbReference>
<feature type="domain" description="Aminotransferase class I/classII large" evidence="4">
    <location>
        <begin position="6"/>
        <end position="71"/>
    </location>
</feature>
<proteinExistence type="predicted"/>
<comment type="cofactor">
    <cofactor evidence="1">
        <name>pyridoxal 5'-phosphate</name>
        <dbReference type="ChEBI" id="CHEBI:597326"/>
    </cofactor>
</comment>
<sequence>MSGLPGIRMAPVEATYLAWLDIRDLKLEHPAAHFEAHGLGLSDGTAFGAPGWLRLNFGCPRTTLDEALRRFERACRAA</sequence>